<proteinExistence type="inferred from homology"/>
<sequence>MSTNGDLDSGILVPDLLDLDLSELDDKEYAISPPTRSNLKNPLNDDESSLVSEEDLPSYLPQDGSHKNDQGETGSVSSVGSRGGISGSGLTNSTSAQKRQVPSASILRHVILRAVSSQLQADSTSEGPSIGSPSAMCVGSLIGIGTTHSTVLCFDGSQRLRWRHDADRDNGACTAVSLNPDCTRMLAGFARGLVLMMDAADAKILRVIPPDAHTYSTAVVHIKFTDSPSLALLSDSGGSVFEIGLKRLLGVRSWDCKCVFSGSRGEVVALEPLLLHNLPTHPLAGYVIVAMATLSKVLLVSLRPHTRLLFTQLLRSTSTSLPLLSWQFVVIQVADTSRVMDPVLAVARNDTVYFYQISLERTGRVSCHGLQSVSLPYTLLSCRWLTSRTVALVDTNETLHLLDVRTKQELETLDLSIVDLVYNSAAFKGLATGGNVSKAMAVAGQRAVYNSIHSFGNQLLLLGNKSLHVISIRFWAERIDSLVRECRYEDALKLSMDFYEERGKAVLGLRGTREVRQKLVKEKVIETLEKFVDAIIDGTVYINVQEAIPIVIDHCLELEQTELLFDRLWNGLNEGRAIFLESVQTAIMEGRLTQVPPEVMQRLVSYQEVDNRWTEMEECVQRVEVTSLDIEQVITLCRRERLYSALISVWNRVMNDFTSPLYELIPLLAVHISEGLPSAEGRRLGNLLLVYVASCLGGNAPYGGTKEKAEYARQQVVRTLCAQHSSNASDDETCFPYIRALLEFDTREFVNALVMSFSDATLSMQIRQRLVDIIIQVMREGSNFKSTDVAWVLGVIANSSSMSRGLRVDSALYTDTVTRLVTEDACSIQDRQQALLQLVTSGALQHISHQVLLDLAKSAEFYQVCAVLHEMRGEHAEVLRCHILDPSRRLHIFSFIEQSPHKTDMGVTLPENLQALLEIDCKKTGQLLVRHLPDTIPEVISQLSDEQLFYFLEGMIEESDLDTEHMTRYVCLMCRFHPDRVLQVVKTNDNIELDPAIKISQQEGLDEVTAVLLERSGDLQGAFNVLLSRLQMAIQNGEERAEKMTEELVNLAQRGNTVLDSKTSWLPLLMCLLKLNSHHLLQRVLSNADLNLVSELHLLMQHTQGTLGELRGLIMGLFVKCRDQRRMLEATKRLHMSGLHGELAAVVKIARMGCAAPDVCKICRGPFFDKMCLFRCGHGYHTDCIQPLSNRCIDCNKE</sequence>
<feature type="region of interest" description="Disordered" evidence="6">
    <location>
        <begin position="28"/>
        <end position="100"/>
    </location>
</feature>
<feature type="compositionally biased region" description="Polar residues" evidence="6">
    <location>
        <begin position="90"/>
        <end position="100"/>
    </location>
</feature>
<dbReference type="InterPro" id="IPR001841">
    <property type="entry name" value="Znf_RING"/>
</dbReference>
<dbReference type="GO" id="GO:0005770">
    <property type="term" value="C:late endosome"/>
    <property type="evidence" value="ECO:0007669"/>
    <property type="project" value="TreeGrafter"/>
</dbReference>
<dbReference type="InterPro" id="IPR036322">
    <property type="entry name" value="WD40_repeat_dom_sf"/>
</dbReference>
<dbReference type="AlphaFoldDB" id="A0A224X5K3"/>
<comment type="similarity">
    <text evidence="1">Belongs to the VPS8 family.</text>
</comment>
<evidence type="ECO:0000313" key="8">
    <source>
        <dbReference type="EMBL" id="JAW07767.1"/>
    </source>
</evidence>
<dbReference type="SUPFAM" id="SSF57850">
    <property type="entry name" value="RING/U-box"/>
    <property type="match status" value="1"/>
</dbReference>
<accession>A0A224X5K3</accession>
<evidence type="ECO:0000256" key="5">
    <source>
        <dbReference type="SAM" id="Coils"/>
    </source>
</evidence>
<evidence type="ECO:0000259" key="7">
    <source>
        <dbReference type="PROSITE" id="PS50089"/>
    </source>
</evidence>
<keyword evidence="2 4" id="KW-0479">Metal-binding</keyword>
<keyword evidence="2 4" id="KW-0863">Zinc-finger</keyword>
<reference evidence="8" key="1">
    <citation type="journal article" date="2018" name="PLoS Negl. Trop. Dis.">
        <title>An insight into the salivary gland and fat body transcriptome of Panstrongylus lignarius (Hemiptera: Heteroptera), the main vector of Chagas disease in Peru.</title>
        <authorList>
            <person name="Nevoa J.C."/>
            <person name="Mendes M.T."/>
            <person name="da Silva M.V."/>
            <person name="Soares S.C."/>
            <person name="Oliveira C.J.F."/>
            <person name="Ribeiro J.M.C."/>
        </authorList>
    </citation>
    <scope>NUCLEOTIDE SEQUENCE</scope>
</reference>
<dbReference type="SUPFAM" id="SSF50978">
    <property type="entry name" value="WD40 repeat-like"/>
    <property type="match status" value="1"/>
</dbReference>
<feature type="coiled-coil region" evidence="5">
    <location>
        <begin position="1027"/>
        <end position="1054"/>
    </location>
</feature>
<dbReference type="Pfam" id="PF23410">
    <property type="entry name" value="Beta-prop_VPS8"/>
    <property type="match status" value="1"/>
</dbReference>
<dbReference type="PANTHER" id="PTHR12616">
    <property type="entry name" value="VACUOLAR PROTEIN SORTING VPS41"/>
    <property type="match status" value="1"/>
</dbReference>
<dbReference type="InterPro" id="IPR025941">
    <property type="entry name" value="Vps8_central_dom"/>
</dbReference>
<dbReference type="GO" id="GO:0006623">
    <property type="term" value="P:protein targeting to vacuole"/>
    <property type="evidence" value="ECO:0007669"/>
    <property type="project" value="InterPro"/>
</dbReference>
<dbReference type="InterPro" id="IPR015943">
    <property type="entry name" value="WD40/YVTN_repeat-like_dom_sf"/>
</dbReference>
<evidence type="ECO:0000256" key="3">
    <source>
        <dbReference type="ARBA" id="ARBA00022833"/>
    </source>
</evidence>
<dbReference type="Gene3D" id="2.130.10.10">
    <property type="entry name" value="YVTN repeat-like/Quinoprotein amine dehydrogenase"/>
    <property type="match status" value="1"/>
</dbReference>
<dbReference type="InterPro" id="IPR045111">
    <property type="entry name" value="Vps41/Vps8"/>
</dbReference>
<evidence type="ECO:0000256" key="2">
    <source>
        <dbReference type="ARBA" id="ARBA00022771"/>
    </source>
</evidence>
<evidence type="ECO:0000256" key="4">
    <source>
        <dbReference type="PROSITE-ProRule" id="PRU00175"/>
    </source>
</evidence>
<evidence type="ECO:0000256" key="1">
    <source>
        <dbReference type="ARBA" id="ARBA00009422"/>
    </source>
</evidence>
<evidence type="ECO:0000256" key="6">
    <source>
        <dbReference type="SAM" id="MobiDB-lite"/>
    </source>
</evidence>
<dbReference type="GO" id="GO:0034058">
    <property type="term" value="P:endosomal vesicle fusion"/>
    <property type="evidence" value="ECO:0007669"/>
    <property type="project" value="TreeGrafter"/>
</dbReference>
<dbReference type="GO" id="GO:0030897">
    <property type="term" value="C:HOPS complex"/>
    <property type="evidence" value="ECO:0007669"/>
    <property type="project" value="TreeGrafter"/>
</dbReference>
<dbReference type="EMBL" id="GFTR01008659">
    <property type="protein sequence ID" value="JAW07767.1"/>
    <property type="molecule type" value="Transcribed_RNA"/>
</dbReference>
<feature type="domain" description="RING-type" evidence="7">
    <location>
        <begin position="1160"/>
        <end position="1196"/>
    </location>
</feature>
<keyword evidence="5" id="KW-0175">Coiled coil</keyword>
<dbReference type="Pfam" id="PF23556">
    <property type="entry name" value="TPR_Vps41"/>
    <property type="match status" value="1"/>
</dbReference>
<dbReference type="PROSITE" id="PS50089">
    <property type="entry name" value="ZF_RING_2"/>
    <property type="match status" value="1"/>
</dbReference>
<name>A0A224X5K3_9HEMI</name>
<organism evidence="8">
    <name type="scientific">Panstrongylus lignarius</name>
    <dbReference type="NCBI Taxonomy" id="156445"/>
    <lineage>
        <taxon>Eukaryota</taxon>
        <taxon>Metazoa</taxon>
        <taxon>Ecdysozoa</taxon>
        <taxon>Arthropoda</taxon>
        <taxon>Hexapoda</taxon>
        <taxon>Insecta</taxon>
        <taxon>Pterygota</taxon>
        <taxon>Neoptera</taxon>
        <taxon>Paraneoptera</taxon>
        <taxon>Hemiptera</taxon>
        <taxon>Heteroptera</taxon>
        <taxon>Panheteroptera</taxon>
        <taxon>Cimicomorpha</taxon>
        <taxon>Reduviidae</taxon>
        <taxon>Triatominae</taxon>
        <taxon>Panstrongylus</taxon>
    </lineage>
</organism>
<dbReference type="GO" id="GO:0008270">
    <property type="term" value="F:zinc ion binding"/>
    <property type="evidence" value="ECO:0007669"/>
    <property type="project" value="UniProtKB-KW"/>
</dbReference>
<dbReference type="PANTHER" id="PTHR12616:SF8">
    <property type="entry name" value="VACUOLAR PROTEIN SORTING-ASSOCIATED PROTEIN 8 HOMOLOG"/>
    <property type="match status" value="1"/>
</dbReference>
<dbReference type="Pfam" id="PF12816">
    <property type="entry name" value="TPR_Vps8"/>
    <property type="match status" value="1"/>
</dbReference>
<keyword evidence="3" id="KW-0862">Zinc</keyword>
<feature type="compositionally biased region" description="Acidic residues" evidence="6">
    <location>
        <begin position="44"/>
        <end position="56"/>
    </location>
</feature>
<protein>
    <submittedName>
        <fullName evidence="8">Putative vacuolar assembly/sorting protein vps8</fullName>
    </submittedName>
</protein>